<dbReference type="Proteomes" id="UP000325122">
    <property type="component" value="Unassembled WGS sequence"/>
</dbReference>
<sequence>MSGRKKPQSSTDEPVDAEFKPVDSEADTPPARRSLLGWLKLAGFVAAAAILGGLGGWVAGRVAPAPEPADLSALEARLDALEQDAWPIVPDLERVLDSLDDRLTALEASGPADALRAEALEQLVRDAAGLAERVSALEEAGPGEGADEAALEALESRLREAEAASAERLDDLETRLAALAAGEAGDTADIAAALAPLQRRLGELDARIATVQSEAGAAPDLSALTSRLDAMAERIEAAERLARSASETAAGPAAPDHARRALAYTDLAEAAVRSGPFALELAELRRAWPGAPGVQRLNAHARNGAPSRERLIASFPETALRDASGETQVWFGVLRVARQSQAPGPADAARAALDEGDLAGAVSVIEALDGPAMEAAAEWLTGARARLDIEAAISALRDALQAEAGE</sequence>
<dbReference type="Gene3D" id="1.20.1270.70">
    <property type="entry name" value="Designed single chain three-helix bundle"/>
    <property type="match status" value="1"/>
</dbReference>
<accession>A0A5M6ZC66</accession>
<keyword evidence="3" id="KW-1133">Transmembrane helix</keyword>
<reference evidence="4 5" key="1">
    <citation type="submission" date="2019-09" db="EMBL/GenBank/DDBJ databases">
        <authorList>
            <person name="Kevbrin V."/>
            <person name="Grouzdev D.S."/>
        </authorList>
    </citation>
    <scope>NUCLEOTIDE SEQUENCE [LARGE SCALE GENOMIC DNA]</scope>
    <source>
        <strain evidence="4 5">G-192</strain>
    </source>
</reference>
<protein>
    <recommendedName>
        <fullName evidence="6">Inner membrane protein</fullName>
    </recommendedName>
</protein>
<evidence type="ECO:0000256" key="1">
    <source>
        <dbReference type="SAM" id="Coils"/>
    </source>
</evidence>
<keyword evidence="1" id="KW-0175">Coiled coil</keyword>
<dbReference type="EMBL" id="VWOJ01000003">
    <property type="protein sequence ID" value="KAA5802312.1"/>
    <property type="molecule type" value="Genomic_DNA"/>
</dbReference>
<comment type="caution">
    <text evidence="4">The sequence shown here is derived from an EMBL/GenBank/DDBJ whole genome shotgun (WGS) entry which is preliminary data.</text>
</comment>
<name>A0A5M6ZC66_9PROT</name>
<feature type="coiled-coil region" evidence="1">
    <location>
        <begin position="89"/>
        <end position="171"/>
    </location>
</feature>
<gene>
    <name evidence="4" type="ORF">F1654_10810</name>
</gene>
<feature type="transmembrane region" description="Helical" evidence="3">
    <location>
        <begin position="41"/>
        <end position="60"/>
    </location>
</feature>
<feature type="coiled-coil region" evidence="1">
    <location>
        <begin position="221"/>
        <end position="248"/>
    </location>
</feature>
<feature type="region of interest" description="Disordered" evidence="2">
    <location>
        <begin position="1"/>
        <end position="29"/>
    </location>
</feature>
<dbReference type="RefSeq" id="WP_150023562.1">
    <property type="nucleotide sequence ID" value="NZ_VWOJ01000003.1"/>
</dbReference>
<keyword evidence="3" id="KW-0472">Membrane</keyword>
<evidence type="ECO:0000313" key="4">
    <source>
        <dbReference type="EMBL" id="KAA5802312.1"/>
    </source>
</evidence>
<evidence type="ECO:0000256" key="3">
    <source>
        <dbReference type="SAM" id="Phobius"/>
    </source>
</evidence>
<dbReference type="AlphaFoldDB" id="A0A5M6ZC66"/>
<keyword evidence="5" id="KW-1185">Reference proteome</keyword>
<organism evidence="4 5">
    <name type="scientific">Alkalicaulis satelles</name>
    <dbReference type="NCBI Taxonomy" id="2609175"/>
    <lineage>
        <taxon>Bacteria</taxon>
        <taxon>Pseudomonadati</taxon>
        <taxon>Pseudomonadota</taxon>
        <taxon>Alphaproteobacteria</taxon>
        <taxon>Maricaulales</taxon>
        <taxon>Maricaulaceae</taxon>
        <taxon>Alkalicaulis</taxon>
    </lineage>
</organism>
<proteinExistence type="predicted"/>
<keyword evidence="3" id="KW-0812">Transmembrane</keyword>
<evidence type="ECO:0000313" key="5">
    <source>
        <dbReference type="Proteomes" id="UP000325122"/>
    </source>
</evidence>
<evidence type="ECO:0000256" key="2">
    <source>
        <dbReference type="SAM" id="MobiDB-lite"/>
    </source>
</evidence>
<evidence type="ECO:0008006" key="6">
    <source>
        <dbReference type="Google" id="ProtNLM"/>
    </source>
</evidence>